<accession>A0AAE1YKV1</accession>
<reference evidence="4" key="1">
    <citation type="submission" date="2020-06" db="EMBL/GenBank/DDBJ databases">
        <authorList>
            <person name="Li T."/>
            <person name="Hu X."/>
            <person name="Zhang T."/>
            <person name="Song X."/>
            <person name="Zhang H."/>
            <person name="Dai N."/>
            <person name="Sheng W."/>
            <person name="Hou X."/>
            <person name="Wei L."/>
        </authorList>
    </citation>
    <scope>NUCLEOTIDE SEQUENCE</scope>
    <source>
        <strain evidence="4">3651</strain>
        <tissue evidence="4">Leaf</tissue>
    </source>
</reference>
<evidence type="ECO:0000313" key="4">
    <source>
        <dbReference type="EMBL" id="KAK4431887.1"/>
    </source>
</evidence>
<feature type="domain" description="C2H2-type" evidence="2">
    <location>
        <begin position="246"/>
        <end position="270"/>
    </location>
</feature>
<evidence type="ECO:0000259" key="2">
    <source>
        <dbReference type="SMART" id="SM00355"/>
    </source>
</evidence>
<feature type="compositionally biased region" description="Basic and acidic residues" evidence="1">
    <location>
        <begin position="487"/>
        <end position="497"/>
    </location>
</feature>
<feature type="domain" description="U1-type" evidence="3">
    <location>
        <begin position="359"/>
        <end position="393"/>
    </location>
</feature>
<sequence length="497" mass="55987">MEFNHRGVNQQASPRIPRPSDYSYVADQPLRAGYLGPDLWQNQREFIRDHHPPSQIYPHPRPFRHPHLPPHPHDMHEAIHREIEKQRIRQEIIMSEIERRYALEAEVRMELRMEMELAQRKGGNGFPFGPCPQMEFESPTRSSLLGIRAEGRSVEGRVAMSLEEMRRLNGGGSFGSHPFERGTADLRISEVKPVADGGKEKQKVIILAKNDDNISGSKRKAVTPPGVDATEHSLTGISKKKAKEEWSCALCQVSATSERVLNEHLQGKKHKSKEAALKAERDGKNYTIGLSKRATKSVQVVGTVDQCKEEGVKLPTESFLIKKTGESSSKRHDMLPSPKKIQSPLVEKVQKSGDPKNNKYRFWCEICNIGTPSQKVMNVHKKGKKHVRRLQGSDKKSRAKPSHPEKILVVLNKPKLVAENGKNINPENVDETQDEPRSEDDKPADAVKPEEDRELVNENKEENWGAVDTTGAVDMTEPDDGLTNDVAELKDDDPIMT</sequence>
<dbReference type="Gene3D" id="3.30.160.60">
    <property type="entry name" value="Classic Zinc Finger"/>
    <property type="match status" value="2"/>
</dbReference>
<dbReference type="SMART" id="SM00355">
    <property type="entry name" value="ZnF_C2H2"/>
    <property type="match status" value="2"/>
</dbReference>
<reference evidence="4" key="2">
    <citation type="journal article" date="2024" name="Plant">
        <title>Genomic evolution and insights into agronomic trait innovations of Sesamum species.</title>
        <authorList>
            <person name="Miao H."/>
            <person name="Wang L."/>
            <person name="Qu L."/>
            <person name="Liu H."/>
            <person name="Sun Y."/>
            <person name="Le M."/>
            <person name="Wang Q."/>
            <person name="Wei S."/>
            <person name="Zheng Y."/>
            <person name="Lin W."/>
            <person name="Duan Y."/>
            <person name="Cao H."/>
            <person name="Xiong S."/>
            <person name="Wang X."/>
            <person name="Wei L."/>
            <person name="Li C."/>
            <person name="Ma Q."/>
            <person name="Ju M."/>
            <person name="Zhao R."/>
            <person name="Li G."/>
            <person name="Mu C."/>
            <person name="Tian Q."/>
            <person name="Mei H."/>
            <person name="Zhang T."/>
            <person name="Gao T."/>
            <person name="Zhang H."/>
        </authorList>
    </citation>
    <scope>NUCLEOTIDE SEQUENCE</scope>
    <source>
        <strain evidence="4">3651</strain>
    </source>
</reference>
<name>A0AAE1YKV1_9LAMI</name>
<feature type="region of interest" description="Disordered" evidence="1">
    <location>
        <begin position="418"/>
        <end position="497"/>
    </location>
</feature>
<dbReference type="Pfam" id="PF12874">
    <property type="entry name" value="zf-met"/>
    <property type="match status" value="2"/>
</dbReference>
<dbReference type="PANTHER" id="PTHR47487:SF8">
    <property type="entry name" value="OS08G0270900 PROTEIN"/>
    <property type="match status" value="1"/>
</dbReference>
<dbReference type="SMART" id="SM00451">
    <property type="entry name" value="ZnF_U1"/>
    <property type="match status" value="2"/>
</dbReference>
<comment type="caution">
    <text evidence="4">The sequence shown here is derived from an EMBL/GenBank/DDBJ whole genome shotgun (WGS) entry which is preliminary data.</text>
</comment>
<evidence type="ECO:0000259" key="3">
    <source>
        <dbReference type="SMART" id="SM00451"/>
    </source>
</evidence>
<evidence type="ECO:0000313" key="5">
    <source>
        <dbReference type="Proteomes" id="UP001293254"/>
    </source>
</evidence>
<feature type="domain" description="C2H2-type" evidence="2">
    <location>
        <begin position="362"/>
        <end position="386"/>
    </location>
</feature>
<protein>
    <submittedName>
        <fullName evidence="4">Uncharacterized protein</fullName>
    </submittedName>
</protein>
<dbReference type="GO" id="GO:0003676">
    <property type="term" value="F:nucleic acid binding"/>
    <property type="evidence" value="ECO:0007669"/>
    <property type="project" value="InterPro"/>
</dbReference>
<dbReference type="AlphaFoldDB" id="A0AAE1YKV1"/>
<feature type="region of interest" description="Disordered" evidence="1">
    <location>
        <begin position="1"/>
        <end position="21"/>
    </location>
</feature>
<evidence type="ECO:0000256" key="1">
    <source>
        <dbReference type="SAM" id="MobiDB-lite"/>
    </source>
</evidence>
<organism evidence="4 5">
    <name type="scientific">Sesamum alatum</name>
    <dbReference type="NCBI Taxonomy" id="300844"/>
    <lineage>
        <taxon>Eukaryota</taxon>
        <taxon>Viridiplantae</taxon>
        <taxon>Streptophyta</taxon>
        <taxon>Embryophyta</taxon>
        <taxon>Tracheophyta</taxon>
        <taxon>Spermatophyta</taxon>
        <taxon>Magnoliopsida</taxon>
        <taxon>eudicotyledons</taxon>
        <taxon>Gunneridae</taxon>
        <taxon>Pentapetalae</taxon>
        <taxon>asterids</taxon>
        <taxon>lamiids</taxon>
        <taxon>Lamiales</taxon>
        <taxon>Pedaliaceae</taxon>
        <taxon>Sesamum</taxon>
    </lineage>
</organism>
<dbReference type="EMBL" id="JACGWO010000003">
    <property type="protein sequence ID" value="KAK4431887.1"/>
    <property type="molecule type" value="Genomic_DNA"/>
</dbReference>
<feature type="domain" description="U1-type" evidence="3">
    <location>
        <begin position="243"/>
        <end position="277"/>
    </location>
</feature>
<feature type="compositionally biased region" description="Basic and acidic residues" evidence="1">
    <location>
        <begin position="434"/>
        <end position="463"/>
    </location>
</feature>
<proteinExistence type="predicted"/>
<feature type="compositionally biased region" description="Basic residues" evidence="1">
    <location>
        <begin position="378"/>
        <end position="389"/>
    </location>
</feature>
<dbReference type="SUPFAM" id="SSF57667">
    <property type="entry name" value="beta-beta-alpha zinc fingers"/>
    <property type="match status" value="2"/>
</dbReference>
<dbReference type="Proteomes" id="UP001293254">
    <property type="component" value="Unassembled WGS sequence"/>
</dbReference>
<keyword evidence="5" id="KW-1185">Reference proteome</keyword>
<dbReference type="InterPro" id="IPR036236">
    <property type="entry name" value="Znf_C2H2_sf"/>
</dbReference>
<dbReference type="PANTHER" id="PTHR47487">
    <property type="entry name" value="OS06G0651300 PROTEIN-RELATED"/>
    <property type="match status" value="1"/>
</dbReference>
<dbReference type="GO" id="GO:0008270">
    <property type="term" value="F:zinc ion binding"/>
    <property type="evidence" value="ECO:0007669"/>
    <property type="project" value="InterPro"/>
</dbReference>
<feature type="region of interest" description="Disordered" evidence="1">
    <location>
        <begin position="377"/>
        <end position="406"/>
    </location>
</feature>
<gene>
    <name evidence="4" type="ORF">Salat_0950800</name>
</gene>
<dbReference type="InterPro" id="IPR013087">
    <property type="entry name" value="Znf_C2H2_type"/>
</dbReference>
<dbReference type="InterPro" id="IPR003604">
    <property type="entry name" value="Matrin/U1-like-C_Znf_C2H2"/>
</dbReference>
<feature type="compositionally biased region" description="Basic and acidic residues" evidence="1">
    <location>
        <begin position="391"/>
        <end position="406"/>
    </location>
</feature>